<keyword evidence="1" id="KW-0812">Transmembrane</keyword>
<reference evidence="2" key="1">
    <citation type="submission" date="2022-07" db="EMBL/GenBank/DDBJ databases">
        <title>Sphingomonas sp. nov., a novel bacterium isolated from the north slope of the Mount Everest.</title>
        <authorList>
            <person name="Cui X."/>
            <person name="Liu Y."/>
        </authorList>
    </citation>
    <scope>NUCLEOTIDE SEQUENCE</scope>
    <source>
        <strain evidence="2">S5-59</strain>
    </source>
</reference>
<keyword evidence="1" id="KW-0472">Membrane</keyword>
<gene>
    <name evidence="2" type="ORF">NMP03_01260</name>
</gene>
<dbReference type="RefSeq" id="WP_256506751.1">
    <property type="nucleotide sequence ID" value="NZ_CP101740.1"/>
</dbReference>
<feature type="transmembrane region" description="Helical" evidence="1">
    <location>
        <begin position="9"/>
        <end position="30"/>
    </location>
</feature>
<organism evidence="2 3">
    <name type="scientific">Sphingomonas qomolangmaensis</name>
    <dbReference type="NCBI Taxonomy" id="2918765"/>
    <lineage>
        <taxon>Bacteria</taxon>
        <taxon>Pseudomonadati</taxon>
        <taxon>Pseudomonadota</taxon>
        <taxon>Alphaproteobacteria</taxon>
        <taxon>Sphingomonadales</taxon>
        <taxon>Sphingomonadaceae</taxon>
        <taxon>Sphingomonas</taxon>
    </lineage>
</organism>
<evidence type="ECO:0000313" key="3">
    <source>
        <dbReference type="Proteomes" id="UP001058533"/>
    </source>
</evidence>
<keyword evidence="3" id="KW-1185">Reference proteome</keyword>
<proteinExistence type="predicted"/>
<accession>A0ABY5LA25</accession>
<dbReference type="EMBL" id="CP101740">
    <property type="protein sequence ID" value="UUL82898.1"/>
    <property type="molecule type" value="Genomic_DNA"/>
</dbReference>
<evidence type="ECO:0000313" key="2">
    <source>
        <dbReference type="EMBL" id="UUL82898.1"/>
    </source>
</evidence>
<dbReference type="Proteomes" id="UP001058533">
    <property type="component" value="Chromosome"/>
</dbReference>
<protein>
    <submittedName>
        <fullName evidence="2">Uncharacterized protein</fullName>
    </submittedName>
</protein>
<feature type="transmembrane region" description="Helical" evidence="1">
    <location>
        <begin position="36"/>
        <end position="57"/>
    </location>
</feature>
<keyword evidence="1" id="KW-1133">Transmembrane helix</keyword>
<sequence length="65" mass="7085">MVFRVLIELFYVLLGLGAAIVIGLTAEWAYPIGAKNIWLVTYAAMVAVVLMGVRPIVRAARGIPR</sequence>
<name>A0ABY5LA25_9SPHN</name>
<evidence type="ECO:0000256" key="1">
    <source>
        <dbReference type="SAM" id="Phobius"/>
    </source>
</evidence>